<evidence type="ECO:0000313" key="4">
    <source>
        <dbReference type="Proteomes" id="UP000830116"/>
    </source>
</evidence>
<keyword evidence="4" id="KW-1185">Reference proteome</keyword>
<dbReference type="CDD" id="cd00088">
    <property type="entry name" value="HPT"/>
    <property type="match status" value="1"/>
</dbReference>
<dbReference type="InterPro" id="IPR051315">
    <property type="entry name" value="Bact_Chemotaxis_CheA"/>
</dbReference>
<reference evidence="3" key="1">
    <citation type="submission" date="2022-03" db="EMBL/GenBank/DDBJ databases">
        <title>Genome Identification and Characterization of new species Bdellovibrio reynosense LBG001 sp. nov. from a Mexico soil sample.</title>
        <authorList>
            <person name="Camilli A."/>
            <person name="Ajao Y."/>
            <person name="Guo X."/>
        </authorList>
    </citation>
    <scope>NUCLEOTIDE SEQUENCE</scope>
    <source>
        <strain evidence="3">LBG001</strain>
    </source>
</reference>
<feature type="domain" description="HPt" evidence="2">
    <location>
        <begin position="1"/>
        <end position="103"/>
    </location>
</feature>
<dbReference type="Gene3D" id="1.20.120.160">
    <property type="entry name" value="HPT domain"/>
    <property type="match status" value="1"/>
</dbReference>
<dbReference type="SUPFAM" id="SSF47226">
    <property type="entry name" value="Histidine-containing phosphotransfer domain, HPT domain"/>
    <property type="match status" value="1"/>
</dbReference>
<accession>A0ABY4C5P1</accession>
<dbReference type="PROSITE" id="PS50894">
    <property type="entry name" value="HPT"/>
    <property type="match status" value="1"/>
</dbReference>
<dbReference type="PANTHER" id="PTHR43395:SF1">
    <property type="entry name" value="CHEMOTAXIS PROTEIN CHEA"/>
    <property type="match status" value="1"/>
</dbReference>
<dbReference type="InterPro" id="IPR008207">
    <property type="entry name" value="Sig_transdc_His_kin_Hpt_dom"/>
</dbReference>
<dbReference type="InterPro" id="IPR036641">
    <property type="entry name" value="HPT_dom_sf"/>
</dbReference>
<sequence>MSADNEELNEFFLEARELLDSAEENLLNLDDGQEFNVHYDAIFRALHNLKGSAGIFEQLTLQEHVHLIETAFTQQKEAGSLSPELVDYFLKGCDHARKIIDDPSTASFAMACPDGSGAMFFQHDTAPAAVEEVAAPELTLVATGAPKVEAVKPAQAKTPVAQIHSGDPLKAVVALMFRYYPELDSHFASHGRHEDREVLRFELQALLNSIKKSA</sequence>
<evidence type="ECO:0000256" key="1">
    <source>
        <dbReference type="PROSITE-ProRule" id="PRU00110"/>
    </source>
</evidence>
<gene>
    <name evidence="3" type="ORF">MNR06_10825</name>
</gene>
<protein>
    <submittedName>
        <fullName evidence="3">Hpt domain-containing protein</fullName>
    </submittedName>
</protein>
<dbReference type="Pfam" id="PF01627">
    <property type="entry name" value="Hpt"/>
    <property type="match status" value="1"/>
</dbReference>
<evidence type="ECO:0000259" key="2">
    <source>
        <dbReference type="PROSITE" id="PS50894"/>
    </source>
</evidence>
<evidence type="ECO:0000313" key="3">
    <source>
        <dbReference type="EMBL" id="UOF00195.1"/>
    </source>
</evidence>
<dbReference type="PANTHER" id="PTHR43395">
    <property type="entry name" value="SENSOR HISTIDINE KINASE CHEA"/>
    <property type="match status" value="1"/>
</dbReference>
<dbReference type="SMART" id="SM00073">
    <property type="entry name" value="HPT"/>
    <property type="match status" value="1"/>
</dbReference>
<dbReference type="EMBL" id="CP093442">
    <property type="protein sequence ID" value="UOF00195.1"/>
    <property type="molecule type" value="Genomic_DNA"/>
</dbReference>
<keyword evidence="1" id="KW-0597">Phosphoprotein</keyword>
<dbReference type="Proteomes" id="UP000830116">
    <property type="component" value="Chromosome"/>
</dbReference>
<organism evidence="3 4">
    <name type="scientific">Bdellovibrio reynosensis</name>
    <dbReference type="NCBI Taxonomy" id="2835041"/>
    <lineage>
        <taxon>Bacteria</taxon>
        <taxon>Pseudomonadati</taxon>
        <taxon>Bdellovibrionota</taxon>
        <taxon>Bdellovibrionia</taxon>
        <taxon>Bdellovibrionales</taxon>
        <taxon>Pseudobdellovibrionaceae</taxon>
        <taxon>Bdellovibrio</taxon>
    </lineage>
</organism>
<name>A0ABY4C5P1_9BACT</name>
<feature type="modified residue" description="Phosphohistidine" evidence="1">
    <location>
        <position position="47"/>
    </location>
</feature>
<proteinExistence type="predicted"/>
<dbReference type="RefSeq" id="WP_243535923.1">
    <property type="nucleotide sequence ID" value="NZ_CP093442.1"/>
</dbReference>